<accession>A0AAP2DQH4</accession>
<dbReference type="SUPFAM" id="SSF52172">
    <property type="entry name" value="CheY-like"/>
    <property type="match status" value="1"/>
</dbReference>
<dbReference type="PANTHER" id="PTHR43228">
    <property type="entry name" value="TWO-COMPONENT RESPONSE REGULATOR"/>
    <property type="match status" value="1"/>
</dbReference>
<evidence type="ECO:0000313" key="3">
    <source>
        <dbReference type="EMBL" id="MBT1699132.1"/>
    </source>
</evidence>
<dbReference type="Pfam" id="PF00072">
    <property type="entry name" value="Response_reg"/>
    <property type="match status" value="1"/>
</dbReference>
<keyword evidence="4" id="KW-1185">Reference proteome</keyword>
<gene>
    <name evidence="3" type="ORF">KK083_19710</name>
</gene>
<dbReference type="InterPro" id="IPR001789">
    <property type="entry name" value="Sig_transdc_resp-reg_receiver"/>
</dbReference>
<dbReference type="InterPro" id="IPR011006">
    <property type="entry name" value="CheY-like_superfamily"/>
</dbReference>
<feature type="domain" description="Response regulatory" evidence="2">
    <location>
        <begin position="4"/>
        <end position="130"/>
    </location>
</feature>
<reference evidence="3 4" key="1">
    <citation type="submission" date="2021-05" db="EMBL/GenBank/DDBJ databases">
        <title>A Polyphasic approach of four new species of the genus Ohtaekwangia: Ohtaekwangia histidinii sp. nov., Ohtaekwangia cretensis sp. nov., Ohtaekwangia indiensis sp. nov., Ohtaekwangia reichenbachii sp. nov. from diverse environment.</title>
        <authorList>
            <person name="Octaviana S."/>
        </authorList>
    </citation>
    <scope>NUCLEOTIDE SEQUENCE [LARGE SCALE GENOMIC DNA]</scope>
    <source>
        <strain evidence="3 4">PWU4</strain>
    </source>
</reference>
<proteinExistence type="predicted"/>
<dbReference type="InterPro" id="IPR052048">
    <property type="entry name" value="ST_Response_Regulator"/>
</dbReference>
<dbReference type="EMBL" id="JAHESF010000021">
    <property type="protein sequence ID" value="MBT1699132.1"/>
    <property type="molecule type" value="Genomic_DNA"/>
</dbReference>
<comment type="caution">
    <text evidence="3">The sequence shown here is derived from an EMBL/GenBank/DDBJ whole genome shotgun (WGS) entry which is preliminary data.</text>
</comment>
<dbReference type="PROSITE" id="PS50110">
    <property type="entry name" value="RESPONSE_REGULATORY"/>
    <property type="match status" value="1"/>
</dbReference>
<evidence type="ECO:0000313" key="4">
    <source>
        <dbReference type="Proteomes" id="UP001319200"/>
    </source>
</evidence>
<name>A0AAP2DQH4_9BACT</name>
<feature type="modified residue" description="4-aspartylphosphate" evidence="1">
    <location>
        <position position="61"/>
    </location>
</feature>
<dbReference type="Proteomes" id="UP001319200">
    <property type="component" value="Unassembled WGS sequence"/>
</dbReference>
<dbReference type="AlphaFoldDB" id="A0AAP2DQH4"/>
<evidence type="ECO:0000256" key="1">
    <source>
        <dbReference type="PROSITE-ProRule" id="PRU00169"/>
    </source>
</evidence>
<sequence>MKKNIMLVDDDKIFNFLSEKTITSLGLANEIHFASNGEQALKILKLYKEGKVQKPDIIFLDIDMPVMNGYEFIEAFASLDIPDKHLITIVILTSSLDPGDLAKARELGIKYYFNKPLSKEEIRKLIGMEFSYPMN</sequence>
<protein>
    <submittedName>
        <fullName evidence="3">Response regulator</fullName>
    </submittedName>
</protein>
<dbReference type="RefSeq" id="WP_254166673.1">
    <property type="nucleotide sequence ID" value="NZ_JAHESF010000021.1"/>
</dbReference>
<dbReference type="SMART" id="SM00448">
    <property type="entry name" value="REC"/>
    <property type="match status" value="1"/>
</dbReference>
<dbReference type="Gene3D" id="3.40.50.2300">
    <property type="match status" value="1"/>
</dbReference>
<dbReference type="PANTHER" id="PTHR43228:SF1">
    <property type="entry name" value="TWO-COMPONENT RESPONSE REGULATOR ARR22"/>
    <property type="match status" value="1"/>
</dbReference>
<organism evidence="3 4">
    <name type="scientific">Chryseosolibacter histidini</name>
    <dbReference type="NCBI Taxonomy" id="2782349"/>
    <lineage>
        <taxon>Bacteria</taxon>
        <taxon>Pseudomonadati</taxon>
        <taxon>Bacteroidota</taxon>
        <taxon>Cytophagia</taxon>
        <taxon>Cytophagales</taxon>
        <taxon>Chryseotaleaceae</taxon>
        <taxon>Chryseosolibacter</taxon>
    </lineage>
</organism>
<keyword evidence="1" id="KW-0597">Phosphoprotein</keyword>
<dbReference type="GO" id="GO:0000160">
    <property type="term" value="P:phosphorelay signal transduction system"/>
    <property type="evidence" value="ECO:0007669"/>
    <property type="project" value="InterPro"/>
</dbReference>
<evidence type="ECO:0000259" key="2">
    <source>
        <dbReference type="PROSITE" id="PS50110"/>
    </source>
</evidence>